<proteinExistence type="predicted"/>
<gene>
    <name evidence="3" type="ORF">M1E25_21270</name>
</gene>
<keyword evidence="4" id="KW-1185">Reference proteome</keyword>
<feature type="compositionally biased region" description="Acidic residues" evidence="1">
    <location>
        <begin position="83"/>
        <end position="96"/>
    </location>
</feature>
<reference evidence="3" key="1">
    <citation type="journal article" date="2023" name="Int. J. Syst. Evol. Microbiol.">
        <title>Streptomyces meridianus sp. nov. isolated from brackish water of the Tagus estuary in Alcochete, Portugal.</title>
        <authorList>
            <person name="Santos J.D.N."/>
            <person name="Klimek D."/>
            <person name="Calusinska M."/>
            <person name="Lobo Da Cunha A."/>
            <person name="Catita J."/>
            <person name="Goncalves H."/>
            <person name="Gonzalez I."/>
            <person name="Reyes F."/>
            <person name="Lage O.M."/>
        </authorList>
    </citation>
    <scope>NUCLEOTIDE SEQUENCE</scope>
    <source>
        <strain evidence="3">MTZ3.1</strain>
    </source>
</reference>
<name>A0ABT0XBT9_9ACTN</name>
<feature type="transmembrane region" description="Helical" evidence="2">
    <location>
        <begin position="164"/>
        <end position="183"/>
    </location>
</feature>
<dbReference type="RefSeq" id="WP_251418153.1">
    <property type="nucleotide sequence ID" value="NZ_JAMQGM010000047.1"/>
</dbReference>
<feature type="region of interest" description="Disordered" evidence="1">
    <location>
        <begin position="1"/>
        <end position="107"/>
    </location>
</feature>
<dbReference type="Proteomes" id="UP001167160">
    <property type="component" value="Unassembled WGS sequence"/>
</dbReference>
<keyword evidence="2" id="KW-0472">Membrane</keyword>
<dbReference type="EMBL" id="JAMQGM010000047">
    <property type="protein sequence ID" value="MCM2579845.1"/>
    <property type="molecule type" value="Genomic_DNA"/>
</dbReference>
<feature type="transmembrane region" description="Helical" evidence="2">
    <location>
        <begin position="137"/>
        <end position="157"/>
    </location>
</feature>
<accession>A0ABT0XBT9</accession>
<evidence type="ECO:0000313" key="4">
    <source>
        <dbReference type="Proteomes" id="UP001167160"/>
    </source>
</evidence>
<sequence>MTSTTDSDERRDDSPKPAEAHDGSAEAGDDSTRGGREAAAPEAGKPAQAKALDGAAPREEARAVDTEDALREDARADVAVAEEPPDGEAYDEGAPDEDGKRPLSPSQARSLRMRVAGTFMAIAAVVLVVRLSDQPSVLVMGVYGAALILCGVVIELSRRGRTRLGMWMLAGGLVAVALADQWLRSG</sequence>
<keyword evidence="2" id="KW-1133">Transmembrane helix</keyword>
<evidence type="ECO:0000256" key="2">
    <source>
        <dbReference type="SAM" id="Phobius"/>
    </source>
</evidence>
<feature type="compositionally biased region" description="Low complexity" evidence="1">
    <location>
        <begin position="37"/>
        <end position="51"/>
    </location>
</feature>
<feature type="compositionally biased region" description="Basic and acidic residues" evidence="1">
    <location>
        <begin position="7"/>
        <end position="36"/>
    </location>
</feature>
<evidence type="ECO:0000313" key="3">
    <source>
        <dbReference type="EMBL" id="MCM2579845.1"/>
    </source>
</evidence>
<keyword evidence="2" id="KW-0812">Transmembrane</keyword>
<feature type="transmembrane region" description="Helical" evidence="2">
    <location>
        <begin position="111"/>
        <end position="131"/>
    </location>
</feature>
<comment type="caution">
    <text evidence="3">The sequence shown here is derived from an EMBL/GenBank/DDBJ whole genome shotgun (WGS) entry which is preliminary data.</text>
</comment>
<organism evidence="3 4">
    <name type="scientific">Streptomyces meridianus</name>
    <dbReference type="NCBI Taxonomy" id="2938945"/>
    <lineage>
        <taxon>Bacteria</taxon>
        <taxon>Bacillati</taxon>
        <taxon>Actinomycetota</taxon>
        <taxon>Actinomycetes</taxon>
        <taxon>Kitasatosporales</taxon>
        <taxon>Streptomycetaceae</taxon>
        <taxon>Streptomyces</taxon>
    </lineage>
</organism>
<evidence type="ECO:0000256" key="1">
    <source>
        <dbReference type="SAM" id="MobiDB-lite"/>
    </source>
</evidence>
<feature type="compositionally biased region" description="Basic and acidic residues" evidence="1">
    <location>
        <begin position="56"/>
        <end position="76"/>
    </location>
</feature>
<protein>
    <submittedName>
        <fullName evidence="3">Uncharacterized protein</fullName>
    </submittedName>
</protein>